<feature type="region of interest" description="Disordered" evidence="5">
    <location>
        <begin position="1"/>
        <end position="111"/>
    </location>
</feature>
<reference evidence="7 8" key="1">
    <citation type="submission" date="2023-08" db="EMBL/GenBank/DDBJ databases">
        <title>Annotated Genome Sequence of Vanrija albida AlHP1.</title>
        <authorList>
            <person name="Herzog R."/>
        </authorList>
    </citation>
    <scope>NUCLEOTIDE SEQUENCE [LARGE SCALE GENOMIC DNA]</scope>
    <source>
        <strain evidence="7 8">AlHP1</strain>
    </source>
</reference>
<evidence type="ECO:0000313" key="7">
    <source>
        <dbReference type="EMBL" id="KAL1409541.1"/>
    </source>
</evidence>
<evidence type="ECO:0000256" key="3">
    <source>
        <dbReference type="ARBA" id="ARBA00023163"/>
    </source>
</evidence>
<feature type="compositionally biased region" description="Basic and acidic residues" evidence="5">
    <location>
        <begin position="97"/>
        <end position="111"/>
    </location>
</feature>
<keyword evidence="8" id="KW-1185">Reference proteome</keyword>
<dbReference type="EMBL" id="JBBXJM010000003">
    <property type="protein sequence ID" value="KAL1409541.1"/>
    <property type="molecule type" value="Genomic_DNA"/>
</dbReference>
<accession>A0ABR3Q486</accession>
<evidence type="ECO:0000256" key="2">
    <source>
        <dbReference type="ARBA" id="ARBA00023015"/>
    </source>
</evidence>
<dbReference type="PROSITE" id="PS51821">
    <property type="entry name" value="VELVET"/>
    <property type="match status" value="1"/>
</dbReference>
<dbReference type="RefSeq" id="XP_069209485.1">
    <property type="nucleotide sequence ID" value="XM_069352067.1"/>
</dbReference>
<dbReference type="Proteomes" id="UP001565368">
    <property type="component" value="Unassembled WGS sequence"/>
</dbReference>
<dbReference type="Gene3D" id="2.60.40.3960">
    <property type="entry name" value="Velvet domain"/>
    <property type="match status" value="1"/>
</dbReference>
<organism evidence="7 8">
    <name type="scientific">Vanrija albida</name>
    <dbReference type="NCBI Taxonomy" id="181172"/>
    <lineage>
        <taxon>Eukaryota</taxon>
        <taxon>Fungi</taxon>
        <taxon>Dikarya</taxon>
        <taxon>Basidiomycota</taxon>
        <taxon>Agaricomycotina</taxon>
        <taxon>Tremellomycetes</taxon>
        <taxon>Trichosporonales</taxon>
        <taxon>Trichosporonaceae</taxon>
        <taxon>Vanrija</taxon>
    </lineage>
</organism>
<dbReference type="GeneID" id="95984568"/>
<name>A0ABR3Q486_9TREE</name>
<keyword evidence="2" id="KW-0805">Transcription regulation</keyword>
<evidence type="ECO:0000313" key="8">
    <source>
        <dbReference type="Proteomes" id="UP001565368"/>
    </source>
</evidence>
<dbReference type="PANTHER" id="PTHR33572:SF3">
    <property type="entry name" value="VELVET COMPLEX SUBUNIT B"/>
    <property type="match status" value="1"/>
</dbReference>
<keyword evidence="4" id="KW-0539">Nucleus</keyword>
<keyword evidence="3" id="KW-0804">Transcription</keyword>
<evidence type="ECO:0000256" key="4">
    <source>
        <dbReference type="ARBA" id="ARBA00023242"/>
    </source>
</evidence>
<dbReference type="InterPro" id="IPR037525">
    <property type="entry name" value="Velvet_dom"/>
</dbReference>
<dbReference type="InterPro" id="IPR038491">
    <property type="entry name" value="Velvet_dom_sf"/>
</dbReference>
<proteinExistence type="predicted"/>
<evidence type="ECO:0000259" key="6">
    <source>
        <dbReference type="PROSITE" id="PS51821"/>
    </source>
</evidence>
<dbReference type="PANTHER" id="PTHR33572">
    <property type="entry name" value="SPORE DEVELOPMENT REGULATOR VOSA"/>
    <property type="match status" value="1"/>
</dbReference>
<comment type="caution">
    <text evidence="7">The sequence shown here is derived from an EMBL/GenBank/DDBJ whole genome shotgun (WGS) entry which is preliminary data.</text>
</comment>
<protein>
    <recommendedName>
        <fullName evidence="6">Velvet domain-containing protein</fullName>
    </recommendedName>
</protein>
<evidence type="ECO:0000256" key="5">
    <source>
        <dbReference type="SAM" id="MobiDB-lite"/>
    </source>
</evidence>
<feature type="domain" description="Velvet" evidence="6">
    <location>
        <begin position="118"/>
        <end position="341"/>
    </location>
</feature>
<dbReference type="Pfam" id="PF11754">
    <property type="entry name" value="Velvet"/>
    <property type="match status" value="1"/>
</dbReference>
<feature type="compositionally biased region" description="Acidic residues" evidence="5">
    <location>
        <begin position="83"/>
        <end position="96"/>
    </location>
</feature>
<sequence length="341" mass="37379">MSAASGSPSHEAPEASTSTQERSTRSPAAKSDRLALSPVPSTRKPGAAQWTVDKSAPPSTSAGGEDIKRPPPIDDYSDQSSNDSDEDSDELDDGGDDHDRDRELSDGARAGVREDLTDKELVYVLEVIQQPQRARACGFGDKDRRPLSPPPIIQLRIFDKMGKAISPHSVNFHRFVLMVDLWNGDQSQQRSIVMHPGARQDQCPRSLADRQVLQGCHQSAGQAQNGQCMPFVPRVTLLHHILTPTAMPLSTADLRHHMSRDGLQQGLSKVAEQGPSPLISLPRRPQLGILCHQKDTTKADRARHRRGILPSLSRWAAADHHILLTTVPEAGPRKPHTWNTA</sequence>
<dbReference type="InterPro" id="IPR021740">
    <property type="entry name" value="Velvet"/>
</dbReference>
<evidence type="ECO:0000256" key="1">
    <source>
        <dbReference type="ARBA" id="ARBA00004123"/>
    </source>
</evidence>
<gene>
    <name evidence="7" type="ORF">Q8F55_003525</name>
</gene>
<comment type="subcellular location">
    <subcellularLocation>
        <location evidence="1">Nucleus</location>
    </subcellularLocation>
</comment>